<evidence type="ECO:0000313" key="10">
    <source>
        <dbReference type="EMBL" id="QDX95900.1"/>
    </source>
</evidence>
<dbReference type="SMART" id="SM00387">
    <property type="entry name" value="HATPase_c"/>
    <property type="match status" value="1"/>
</dbReference>
<dbReference type="Gene3D" id="3.30.565.10">
    <property type="entry name" value="Histidine kinase-like ATPase, C-terminal domain"/>
    <property type="match status" value="1"/>
</dbReference>
<dbReference type="PRINTS" id="PR00344">
    <property type="entry name" value="BCTRLSENSOR"/>
</dbReference>
<name>A0A518VFY9_BRELA</name>
<evidence type="ECO:0000256" key="6">
    <source>
        <dbReference type="ARBA" id="ARBA00022777"/>
    </source>
</evidence>
<dbReference type="AlphaFoldDB" id="A0A518VFY9"/>
<evidence type="ECO:0000256" key="1">
    <source>
        <dbReference type="ARBA" id="ARBA00000085"/>
    </source>
</evidence>
<dbReference type="Proteomes" id="UP000319432">
    <property type="component" value="Chromosome"/>
</dbReference>
<dbReference type="InterPro" id="IPR003594">
    <property type="entry name" value="HATPase_dom"/>
</dbReference>
<dbReference type="GO" id="GO:0005524">
    <property type="term" value="F:ATP binding"/>
    <property type="evidence" value="ECO:0007669"/>
    <property type="project" value="UniProtKB-KW"/>
</dbReference>
<dbReference type="GO" id="GO:0000155">
    <property type="term" value="F:phosphorelay sensor kinase activity"/>
    <property type="evidence" value="ECO:0007669"/>
    <property type="project" value="InterPro"/>
</dbReference>
<evidence type="ECO:0000256" key="7">
    <source>
        <dbReference type="ARBA" id="ARBA00022840"/>
    </source>
</evidence>
<evidence type="ECO:0000259" key="9">
    <source>
        <dbReference type="PROSITE" id="PS50109"/>
    </source>
</evidence>
<keyword evidence="4" id="KW-0808">Transferase</keyword>
<feature type="domain" description="Histidine kinase" evidence="9">
    <location>
        <begin position="178"/>
        <end position="386"/>
    </location>
</feature>
<evidence type="ECO:0000256" key="3">
    <source>
        <dbReference type="ARBA" id="ARBA00022553"/>
    </source>
</evidence>
<dbReference type="InterPro" id="IPR036097">
    <property type="entry name" value="HisK_dim/P_sf"/>
</dbReference>
<dbReference type="PROSITE" id="PS50109">
    <property type="entry name" value="HIS_KIN"/>
    <property type="match status" value="1"/>
</dbReference>
<dbReference type="Pfam" id="PF00512">
    <property type="entry name" value="HisKA"/>
    <property type="match status" value="1"/>
</dbReference>
<dbReference type="CDD" id="cd00075">
    <property type="entry name" value="HATPase"/>
    <property type="match status" value="1"/>
</dbReference>
<keyword evidence="6 10" id="KW-0418">Kinase</keyword>
<dbReference type="SUPFAM" id="SSF55874">
    <property type="entry name" value="ATPase domain of HSP90 chaperone/DNA topoisomerase II/histidine kinase"/>
    <property type="match status" value="1"/>
</dbReference>
<evidence type="ECO:0000256" key="4">
    <source>
        <dbReference type="ARBA" id="ARBA00022679"/>
    </source>
</evidence>
<reference evidence="10 11" key="1">
    <citation type="submission" date="2018-11" db="EMBL/GenBank/DDBJ databases">
        <title>Phylogenetic determinants of toxin gene distribution in genomes of Brevibacillus laterosporus.</title>
        <authorList>
            <person name="Glare T.R."/>
            <person name="Durrant A."/>
            <person name="Berry C."/>
            <person name="Palma L."/>
            <person name="Ormskirk M."/>
            <person name="Cox M.O."/>
        </authorList>
    </citation>
    <scope>NUCLEOTIDE SEQUENCE [LARGE SCALE GENOMIC DNA]</scope>
    <source>
        <strain evidence="10 11">1821L</strain>
    </source>
</reference>
<sequence length="387" mass="44811">MKEGEGVMVNVTLLTYEQISKFLVTLVPTITNKWLDKLEDLFHPYRVTLPRNLAEKPCYLISLLLMRDTYEEDVRESSHEIGNWFWTEKLPLSLALKTFQILYHVFMDEIQANISPNLITSEKRSSMEKRLKILIDEALYQAVQNYEDLVQNELSEKEKTISYLHNDKLEILDKIAANMAHELRNPLCAIEGFLKLILESTNGNHVLENYVQVVLHEFDSFHRQITGFLSFCKKPILDEVYKKVSLSELLHEVEILLTPRLHAENVTLIMRMDPCDLYCYKEGLSQVLIHLLNNAIDAVSSNVYKHVQVSTYKHTDSLTIMVENNGEEIPQDLVEKLFQPFFSTKDDSTGIGLSICKNIIEKHNGSIYCESNSTVTRFFIRLPCNFQ</sequence>
<dbReference type="SMART" id="SM00388">
    <property type="entry name" value="HisKA"/>
    <property type="match status" value="1"/>
</dbReference>
<comment type="catalytic activity">
    <reaction evidence="1">
        <text>ATP + protein L-histidine = ADP + protein N-phospho-L-histidine.</text>
        <dbReference type="EC" id="2.7.13.3"/>
    </reaction>
</comment>
<keyword evidence="8" id="KW-0902">Two-component regulatory system</keyword>
<evidence type="ECO:0000256" key="2">
    <source>
        <dbReference type="ARBA" id="ARBA00012438"/>
    </source>
</evidence>
<keyword evidence="5" id="KW-0547">Nucleotide-binding</keyword>
<keyword evidence="11" id="KW-1185">Reference proteome</keyword>
<dbReference type="PANTHER" id="PTHR43065:SF10">
    <property type="entry name" value="PEROXIDE STRESS-ACTIVATED HISTIDINE KINASE MAK3"/>
    <property type="match status" value="1"/>
</dbReference>
<gene>
    <name evidence="10" type="ORF">EEL30_26960</name>
</gene>
<dbReference type="Gene3D" id="1.10.287.130">
    <property type="match status" value="1"/>
</dbReference>
<dbReference type="Pfam" id="PF02518">
    <property type="entry name" value="HATPase_c"/>
    <property type="match status" value="1"/>
</dbReference>
<evidence type="ECO:0000256" key="5">
    <source>
        <dbReference type="ARBA" id="ARBA00022741"/>
    </source>
</evidence>
<evidence type="ECO:0000256" key="8">
    <source>
        <dbReference type="ARBA" id="ARBA00023012"/>
    </source>
</evidence>
<dbReference type="InterPro" id="IPR005467">
    <property type="entry name" value="His_kinase_dom"/>
</dbReference>
<accession>A0A518VFY9</accession>
<dbReference type="InterPro" id="IPR003661">
    <property type="entry name" value="HisK_dim/P_dom"/>
</dbReference>
<keyword evidence="7" id="KW-0067">ATP-binding</keyword>
<organism evidence="10 11">
    <name type="scientific">Brevibacillus laterosporus</name>
    <name type="common">Bacillus laterosporus</name>
    <dbReference type="NCBI Taxonomy" id="1465"/>
    <lineage>
        <taxon>Bacteria</taxon>
        <taxon>Bacillati</taxon>
        <taxon>Bacillota</taxon>
        <taxon>Bacilli</taxon>
        <taxon>Bacillales</taxon>
        <taxon>Paenibacillaceae</taxon>
        <taxon>Brevibacillus</taxon>
    </lineage>
</organism>
<proteinExistence type="predicted"/>
<dbReference type="CDD" id="cd00082">
    <property type="entry name" value="HisKA"/>
    <property type="match status" value="1"/>
</dbReference>
<dbReference type="OrthoDB" id="9815750at2"/>
<protein>
    <recommendedName>
        <fullName evidence="2">histidine kinase</fullName>
        <ecNumber evidence="2">2.7.13.3</ecNumber>
    </recommendedName>
</protein>
<dbReference type="EMBL" id="CP033464">
    <property type="protein sequence ID" value="QDX95900.1"/>
    <property type="molecule type" value="Genomic_DNA"/>
</dbReference>
<dbReference type="PANTHER" id="PTHR43065">
    <property type="entry name" value="SENSOR HISTIDINE KINASE"/>
    <property type="match status" value="1"/>
</dbReference>
<dbReference type="InterPro" id="IPR036890">
    <property type="entry name" value="HATPase_C_sf"/>
</dbReference>
<dbReference type="SUPFAM" id="SSF47384">
    <property type="entry name" value="Homodimeric domain of signal transducing histidine kinase"/>
    <property type="match status" value="1"/>
</dbReference>
<dbReference type="EC" id="2.7.13.3" evidence="2"/>
<evidence type="ECO:0000313" key="11">
    <source>
        <dbReference type="Proteomes" id="UP000319432"/>
    </source>
</evidence>
<keyword evidence="3" id="KW-0597">Phosphoprotein</keyword>
<dbReference type="InterPro" id="IPR004358">
    <property type="entry name" value="Sig_transdc_His_kin-like_C"/>
</dbReference>